<gene>
    <name evidence="6" type="ORF">B0A54_14318</name>
</gene>
<reference evidence="6 7" key="1">
    <citation type="submission" date="2017-03" db="EMBL/GenBank/DDBJ databases">
        <title>Genomes of endolithic fungi from Antarctica.</title>
        <authorList>
            <person name="Coleine C."/>
            <person name="Masonjones S."/>
            <person name="Stajich J.E."/>
        </authorList>
    </citation>
    <scope>NUCLEOTIDE SEQUENCE [LARGE SCALE GENOMIC DNA]</scope>
    <source>
        <strain evidence="6 7">CCFEE 5311</strain>
    </source>
</reference>
<evidence type="ECO:0000313" key="7">
    <source>
        <dbReference type="Proteomes" id="UP000310066"/>
    </source>
</evidence>
<name>A0A4U0U7H7_9PEZI</name>
<sequence length="1057" mass="116899">MIHDHGLGRTTDIGELTGQAAYNPYTAEGFNPKVGGYNFTGLGGIEQLRLRDEQGRVRDEYVPTLPQMIESIFDSGVNVVLQLDFKDETAIEPAYWALKHLTNRAGVPANEWCIYKLQSVWYQTPEIFEALPWVQDAFRSGIKLAFIPVYDPDYVGIFDQLASAKLFSPTNYTISLEVELRNVGGPIQDILDYTRDESSPIRTAGTFFAGGDFTFPNTDKLTFFDTANYSLPADLHINNTLYTYVENKAPMLLDAQVGNSPSDGHDYRSDFNWIIEQGYQWVITDTADEWHSRLERQGLRNVSRLIADGRKVVDGTLAKIWYKSHLILVIDSSPVHEPAGHSNGISAATKETPKQVEDVMYSDIGINTLLNRLKQSIASARDFASFLQKRSKLEEEQSGGLKRLASLHIIESQRKTEMRGGSYATQVGEVMRVHERIAENGMQFALSLHQMHEDLNVLTANMERGRKTAKHEGLEAEKRASDAEAAMQKAKSKYDNLAEDYDRAKTGDTKGSRRMGLKGPKSQEQYESDLQRKVQAADADYEERVRMARTQREQLVSQLRPKMVRQLRELCRECDAGVKLQLQKFATFNEKLLLGNGMIVSPLNGEHGAQRSLRDVVAEIDNDKDFHTYVRGHANKIPPRPSEIKYEQHPTLASKTQQPSSRNVSSAAPPVLQPPVQQPSLSVNTSSSQPGSMNSRYSASQAAPGPLVAPSQSQAYNQPSYAQAPPVASPQQQTYLSYGQQQPVQSPAYNHQPPPARADTFTTPPYPTDPAERSASGSGSGYPPQQTGSGYPPQQTGSGYPPQQTGSGYPPQQTGSGYPPQQTMGTVAPGPPQHRSTLPQQPPSAGAVSPGPSSLPSLRPTFGVSLQDLFDRDQSAVPSVVTQCINAVDHFGLDTTGIYRQSGTQSQVQRLISQFNHNPSSIDFRNPANFYHDVHIPATLLKQFFKQLPDPLFTHEAYQGFIDASKFDEESQRRDGLHALINELPDPNYATMRALVLHLHRVTLHESKNRMGSGNLGVCFAPSLMGTHTGSQIADAGLQARVLDTVLTNATAIFDED</sequence>
<evidence type="ECO:0000256" key="3">
    <source>
        <dbReference type="SAM" id="MobiDB-lite"/>
    </source>
</evidence>
<dbReference type="InterPro" id="IPR001060">
    <property type="entry name" value="FCH_dom"/>
</dbReference>
<dbReference type="SUPFAM" id="SSF48350">
    <property type="entry name" value="GTPase activation domain, GAP"/>
    <property type="match status" value="1"/>
</dbReference>
<dbReference type="GO" id="GO:0007165">
    <property type="term" value="P:signal transduction"/>
    <property type="evidence" value="ECO:0007669"/>
    <property type="project" value="InterPro"/>
</dbReference>
<protein>
    <recommendedName>
        <fullName evidence="8">Rho-GAP domain-containing protein</fullName>
    </recommendedName>
</protein>
<keyword evidence="1" id="KW-0343">GTPase activation</keyword>
<accession>A0A4U0U7H7</accession>
<dbReference type="FunFam" id="1.20.1270.60:FF:000063">
    <property type="entry name" value="Rho GTPase activator"/>
    <property type="match status" value="1"/>
</dbReference>
<dbReference type="PROSITE" id="PS50238">
    <property type="entry name" value="RHOGAP"/>
    <property type="match status" value="1"/>
</dbReference>
<feature type="compositionally biased region" description="Low complexity" evidence="3">
    <location>
        <begin position="718"/>
        <end position="742"/>
    </location>
</feature>
<feature type="compositionally biased region" description="Low complexity" evidence="3">
    <location>
        <begin position="843"/>
        <end position="858"/>
    </location>
</feature>
<dbReference type="InterPro" id="IPR027267">
    <property type="entry name" value="AH/BAR_dom_sf"/>
</dbReference>
<feature type="domain" description="F-BAR" evidence="5">
    <location>
        <begin position="354"/>
        <end position="625"/>
    </location>
</feature>
<feature type="region of interest" description="Disordered" evidence="3">
    <location>
        <begin position="631"/>
        <end position="860"/>
    </location>
</feature>
<keyword evidence="2" id="KW-0175">Coiled coil</keyword>
<dbReference type="Pfam" id="PF00611">
    <property type="entry name" value="FCH"/>
    <property type="match status" value="1"/>
</dbReference>
<dbReference type="AlphaFoldDB" id="A0A4U0U7H7"/>
<dbReference type="PANTHER" id="PTHR23176">
    <property type="entry name" value="RHO/RAC/CDC GTPASE-ACTIVATING PROTEIN"/>
    <property type="match status" value="1"/>
</dbReference>
<feature type="region of interest" description="Disordered" evidence="3">
    <location>
        <begin position="466"/>
        <end position="527"/>
    </location>
</feature>
<evidence type="ECO:0008006" key="8">
    <source>
        <dbReference type="Google" id="ProtNLM"/>
    </source>
</evidence>
<dbReference type="OrthoDB" id="437889at2759"/>
<dbReference type="InterPro" id="IPR050729">
    <property type="entry name" value="Rho-GAP"/>
</dbReference>
<dbReference type="Proteomes" id="UP000310066">
    <property type="component" value="Unassembled WGS sequence"/>
</dbReference>
<evidence type="ECO:0000256" key="2">
    <source>
        <dbReference type="PROSITE-ProRule" id="PRU01077"/>
    </source>
</evidence>
<dbReference type="PROSITE" id="PS51741">
    <property type="entry name" value="F_BAR"/>
    <property type="match status" value="1"/>
</dbReference>
<dbReference type="SMART" id="SM00324">
    <property type="entry name" value="RhoGAP"/>
    <property type="match status" value="1"/>
</dbReference>
<proteinExistence type="predicted"/>
<dbReference type="Gene3D" id="1.20.1270.60">
    <property type="entry name" value="Arfaptin homology (AH) domain/BAR domain"/>
    <property type="match status" value="1"/>
</dbReference>
<feature type="compositionally biased region" description="Polar residues" evidence="3">
    <location>
        <begin position="651"/>
        <end position="663"/>
    </location>
</feature>
<dbReference type="STRING" id="329885.A0A4U0U7H7"/>
<dbReference type="GO" id="GO:0005938">
    <property type="term" value="C:cell cortex"/>
    <property type="evidence" value="ECO:0007669"/>
    <property type="project" value="UniProtKB-ARBA"/>
</dbReference>
<dbReference type="Gene3D" id="1.10.555.10">
    <property type="entry name" value="Rho GTPase activation protein"/>
    <property type="match status" value="1"/>
</dbReference>
<feature type="compositionally biased region" description="Polar residues" evidence="3">
    <location>
        <begin position="783"/>
        <end position="825"/>
    </location>
</feature>
<organism evidence="6 7">
    <name type="scientific">Friedmanniomyces endolithicus</name>
    <dbReference type="NCBI Taxonomy" id="329885"/>
    <lineage>
        <taxon>Eukaryota</taxon>
        <taxon>Fungi</taxon>
        <taxon>Dikarya</taxon>
        <taxon>Ascomycota</taxon>
        <taxon>Pezizomycotina</taxon>
        <taxon>Dothideomycetes</taxon>
        <taxon>Dothideomycetidae</taxon>
        <taxon>Mycosphaerellales</taxon>
        <taxon>Teratosphaeriaceae</taxon>
        <taxon>Friedmanniomyces</taxon>
    </lineage>
</organism>
<dbReference type="InterPro" id="IPR008936">
    <property type="entry name" value="Rho_GTPase_activation_prot"/>
</dbReference>
<comment type="caution">
    <text evidence="6">The sequence shown here is derived from an EMBL/GenBank/DDBJ whole genome shotgun (WGS) entry which is preliminary data.</text>
</comment>
<dbReference type="InterPro" id="IPR031160">
    <property type="entry name" value="F_BAR_dom"/>
</dbReference>
<evidence type="ECO:0000256" key="1">
    <source>
        <dbReference type="ARBA" id="ARBA00022468"/>
    </source>
</evidence>
<dbReference type="SMART" id="SM00055">
    <property type="entry name" value="FCH"/>
    <property type="match status" value="1"/>
</dbReference>
<dbReference type="Pfam" id="PF00620">
    <property type="entry name" value="RhoGAP"/>
    <property type="match status" value="1"/>
</dbReference>
<evidence type="ECO:0000259" key="5">
    <source>
        <dbReference type="PROSITE" id="PS51741"/>
    </source>
</evidence>
<evidence type="ECO:0000259" key="4">
    <source>
        <dbReference type="PROSITE" id="PS50238"/>
    </source>
</evidence>
<dbReference type="SUPFAM" id="SSF103657">
    <property type="entry name" value="BAR/IMD domain-like"/>
    <property type="match status" value="1"/>
</dbReference>
<feature type="domain" description="Rho-GAP" evidence="4">
    <location>
        <begin position="864"/>
        <end position="1054"/>
    </location>
</feature>
<dbReference type="GO" id="GO:0005096">
    <property type="term" value="F:GTPase activator activity"/>
    <property type="evidence" value="ECO:0007669"/>
    <property type="project" value="UniProtKB-KW"/>
</dbReference>
<dbReference type="InterPro" id="IPR000198">
    <property type="entry name" value="RhoGAP_dom"/>
</dbReference>
<feature type="compositionally biased region" description="Polar residues" evidence="3">
    <location>
        <begin position="684"/>
        <end position="701"/>
    </location>
</feature>
<feature type="compositionally biased region" description="Basic and acidic residues" evidence="3">
    <location>
        <begin position="492"/>
        <end position="511"/>
    </location>
</feature>
<feature type="compositionally biased region" description="Basic and acidic residues" evidence="3">
    <location>
        <begin position="466"/>
        <end position="482"/>
    </location>
</feature>
<evidence type="ECO:0000313" key="6">
    <source>
        <dbReference type="EMBL" id="TKA31183.1"/>
    </source>
</evidence>
<dbReference type="EMBL" id="NAJP01000098">
    <property type="protein sequence ID" value="TKA31183.1"/>
    <property type="molecule type" value="Genomic_DNA"/>
</dbReference>
<dbReference type="PANTHER" id="PTHR23176:SF136">
    <property type="entry name" value="RHO GTPASE ACTIVATOR (RGD1)"/>
    <property type="match status" value="1"/>
</dbReference>